<name>A0AAD4VQF8_PRUDU</name>
<reference evidence="2 3" key="1">
    <citation type="journal article" date="2022" name="G3 (Bethesda)">
        <title>Whole-genome sequence and methylome profiling of the almond [Prunus dulcis (Mill.) D.A. Webb] cultivar 'Nonpareil'.</title>
        <authorList>
            <person name="D'Amico-Willman K.M."/>
            <person name="Ouma W.Z."/>
            <person name="Meulia T."/>
            <person name="Sideli G.M."/>
            <person name="Gradziel T.M."/>
            <person name="Fresnedo-Ramirez J."/>
        </authorList>
    </citation>
    <scope>NUCLEOTIDE SEQUENCE [LARGE SCALE GENOMIC DNA]</scope>
    <source>
        <strain evidence="2">Clone GOH B32 T37-40</strain>
    </source>
</reference>
<feature type="region of interest" description="Disordered" evidence="1">
    <location>
        <begin position="68"/>
        <end position="113"/>
    </location>
</feature>
<gene>
    <name evidence="2" type="ORF">L3X38_028298</name>
</gene>
<keyword evidence="3" id="KW-1185">Reference proteome</keyword>
<comment type="caution">
    <text evidence="2">The sequence shown here is derived from an EMBL/GenBank/DDBJ whole genome shotgun (WGS) entry which is preliminary data.</text>
</comment>
<accession>A0AAD4VQF8</accession>
<protein>
    <submittedName>
        <fullName evidence="2">Uncharacterized protein</fullName>
    </submittedName>
</protein>
<organism evidence="2 3">
    <name type="scientific">Prunus dulcis</name>
    <name type="common">Almond</name>
    <name type="synonym">Amygdalus dulcis</name>
    <dbReference type="NCBI Taxonomy" id="3755"/>
    <lineage>
        <taxon>Eukaryota</taxon>
        <taxon>Viridiplantae</taxon>
        <taxon>Streptophyta</taxon>
        <taxon>Embryophyta</taxon>
        <taxon>Tracheophyta</taxon>
        <taxon>Spermatophyta</taxon>
        <taxon>Magnoliopsida</taxon>
        <taxon>eudicotyledons</taxon>
        <taxon>Gunneridae</taxon>
        <taxon>Pentapetalae</taxon>
        <taxon>rosids</taxon>
        <taxon>fabids</taxon>
        <taxon>Rosales</taxon>
        <taxon>Rosaceae</taxon>
        <taxon>Amygdaloideae</taxon>
        <taxon>Amygdaleae</taxon>
        <taxon>Prunus</taxon>
    </lineage>
</organism>
<evidence type="ECO:0000256" key="1">
    <source>
        <dbReference type="SAM" id="MobiDB-lite"/>
    </source>
</evidence>
<dbReference type="AlphaFoldDB" id="A0AAD4VQF8"/>
<proteinExistence type="predicted"/>
<evidence type="ECO:0000313" key="3">
    <source>
        <dbReference type="Proteomes" id="UP001054821"/>
    </source>
</evidence>
<dbReference type="EMBL" id="JAJFAZ020000005">
    <property type="protein sequence ID" value="KAI5328901.1"/>
    <property type="molecule type" value="Genomic_DNA"/>
</dbReference>
<dbReference type="Proteomes" id="UP001054821">
    <property type="component" value="Chromosome 5"/>
</dbReference>
<evidence type="ECO:0000313" key="2">
    <source>
        <dbReference type="EMBL" id="KAI5328901.1"/>
    </source>
</evidence>
<sequence length="113" mass="12442">MVVVVRQWLWNIKWYAHSSRPAERGHIQCKEVRAFTNLAAGLTLVVIFSLEQVQQQVLDSGWVGFGAKNDSSSKSPARATVGATKMGWPEGGIGLSLGPRRGTKQLTPAWRQP</sequence>